<keyword evidence="2" id="KW-1185">Reference proteome</keyword>
<protein>
    <submittedName>
        <fullName evidence="1">Uncharacterized protein</fullName>
    </submittedName>
</protein>
<gene>
    <name evidence="1" type="ORF">NQ176_g1840</name>
</gene>
<organism evidence="1 2">
    <name type="scientific">Zarea fungicola</name>
    <dbReference type="NCBI Taxonomy" id="93591"/>
    <lineage>
        <taxon>Eukaryota</taxon>
        <taxon>Fungi</taxon>
        <taxon>Dikarya</taxon>
        <taxon>Ascomycota</taxon>
        <taxon>Pezizomycotina</taxon>
        <taxon>Sordariomycetes</taxon>
        <taxon>Hypocreomycetidae</taxon>
        <taxon>Hypocreales</taxon>
        <taxon>Cordycipitaceae</taxon>
        <taxon>Zarea</taxon>
    </lineage>
</organism>
<accession>A0ACC1NR29</accession>
<comment type="caution">
    <text evidence="1">The sequence shown here is derived from an EMBL/GenBank/DDBJ whole genome shotgun (WGS) entry which is preliminary data.</text>
</comment>
<dbReference type="Proteomes" id="UP001143910">
    <property type="component" value="Unassembled WGS sequence"/>
</dbReference>
<evidence type="ECO:0000313" key="1">
    <source>
        <dbReference type="EMBL" id="KAJ2981747.1"/>
    </source>
</evidence>
<reference evidence="1" key="1">
    <citation type="submission" date="2022-08" db="EMBL/GenBank/DDBJ databases">
        <title>Genome Sequence of Lecanicillium fungicola.</title>
        <authorList>
            <person name="Buettner E."/>
        </authorList>
    </citation>
    <scope>NUCLEOTIDE SEQUENCE</scope>
    <source>
        <strain evidence="1">Babe33</strain>
    </source>
</reference>
<evidence type="ECO:0000313" key="2">
    <source>
        <dbReference type="Proteomes" id="UP001143910"/>
    </source>
</evidence>
<proteinExistence type="predicted"/>
<name>A0ACC1NR29_9HYPO</name>
<dbReference type="EMBL" id="JANJQO010000113">
    <property type="protein sequence ID" value="KAJ2981747.1"/>
    <property type="molecule type" value="Genomic_DNA"/>
</dbReference>
<sequence length="122" mass="13471">MFQTEVAAVAPDAPSFFKSAAAYYGSERGSHPRSDQRVPPSSYDLMISYDSFNYQHLISPRPLLMIAGSDAETLHYSKTAVSAAGEPKELFVIDGKNHFDLYDDLTKTAPKLVEFYSQALTA</sequence>